<accession>A0A2B7ZEA3</accession>
<evidence type="ECO:0008006" key="10">
    <source>
        <dbReference type="Google" id="ProtNLM"/>
    </source>
</evidence>
<feature type="region of interest" description="Disordered" evidence="6">
    <location>
        <begin position="97"/>
        <end position="179"/>
    </location>
</feature>
<dbReference type="InterPro" id="IPR000612">
    <property type="entry name" value="PMP3"/>
</dbReference>
<reference evidence="8 9" key="1">
    <citation type="submission" date="2017-10" db="EMBL/GenBank/DDBJ databases">
        <title>Comparative genomics in systemic dimorphic fungi from Ajellomycetaceae.</title>
        <authorList>
            <person name="Munoz J.F."/>
            <person name="Mcewen J.G."/>
            <person name="Clay O.K."/>
            <person name="Cuomo C.A."/>
        </authorList>
    </citation>
    <scope>NUCLEOTIDE SEQUENCE [LARGE SCALE GENOMIC DNA]</scope>
    <source>
        <strain evidence="8 9">UAMH4076</strain>
    </source>
</reference>
<dbReference type="PROSITE" id="PS01309">
    <property type="entry name" value="UPF0057"/>
    <property type="match status" value="1"/>
</dbReference>
<evidence type="ECO:0000256" key="7">
    <source>
        <dbReference type="SAM" id="Phobius"/>
    </source>
</evidence>
<protein>
    <recommendedName>
        <fullName evidence="10">Stress response RCI peptide</fullName>
    </recommendedName>
</protein>
<evidence type="ECO:0000313" key="8">
    <source>
        <dbReference type="EMBL" id="PGH31925.1"/>
    </source>
</evidence>
<dbReference type="STRING" id="73230.A0A2B7ZEA3"/>
<sequence length="179" mass="18850">MCCSPDCFLAIIAVLFPPIAVWVKVGVCSADSLINIALLILGYVPGLLHAWYIILKYPEDDNDYPDGYQPIVGANGQHHDSEGGRVTYYYVSHQPPAAAPHSGSHPHPHRSYGTTQAAAAVAAPTIDPATRPQQSSQPSAPGGNVAGEGSSSDQQGAEVRAPPTYAEAVKGDHKIQTPD</sequence>
<dbReference type="VEuPathDB" id="FungiDB:EMCG_05140"/>
<keyword evidence="3 7" id="KW-0812">Transmembrane</keyword>
<evidence type="ECO:0000256" key="3">
    <source>
        <dbReference type="ARBA" id="ARBA00022692"/>
    </source>
</evidence>
<dbReference type="EMBL" id="PDND01000110">
    <property type="protein sequence ID" value="PGH31925.1"/>
    <property type="molecule type" value="Genomic_DNA"/>
</dbReference>
<dbReference type="Pfam" id="PF01679">
    <property type="entry name" value="Pmp3"/>
    <property type="match status" value="1"/>
</dbReference>
<comment type="subcellular location">
    <subcellularLocation>
        <location evidence="1">Membrane</location>
    </subcellularLocation>
</comment>
<evidence type="ECO:0000256" key="4">
    <source>
        <dbReference type="ARBA" id="ARBA00022989"/>
    </source>
</evidence>
<dbReference type="PANTHER" id="PTHR21659:SF57">
    <property type="entry name" value="PLASMA MEMBRANE PROTEOLIPID 31"/>
    <property type="match status" value="1"/>
</dbReference>
<keyword evidence="4 7" id="KW-1133">Transmembrane helix</keyword>
<evidence type="ECO:0000256" key="5">
    <source>
        <dbReference type="ARBA" id="ARBA00023136"/>
    </source>
</evidence>
<dbReference type="GO" id="GO:0016020">
    <property type="term" value="C:membrane"/>
    <property type="evidence" value="ECO:0007669"/>
    <property type="project" value="UniProtKB-SubCell"/>
</dbReference>
<comment type="caution">
    <text evidence="8">The sequence shown here is derived from an EMBL/GenBank/DDBJ whole genome shotgun (WGS) entry which is preliminary data.</text>
</comment>
<evidence type="ECO:0000256" key="1">
    <source>
        <dbReference type="ARBA" id="ARBA00004370"/>
    </source>
</evidence>
<evidence type="ECO:0000313" key="9">
    <source>
        <dbReference type="Proteomes" id="UP000226031"/>
    </source>
</evidence>
<feature type="transmembrane region" description="Helical" evidence="7">
    <location>
        <begin position="33"/>
        <end position="55"/>
    </location>
</feature>
<evidence type="ECO:0000256" key="6">
    <source>
        <dbReference type="SAM" id="MobiDB-lite"/>
    </source>
</evidence>
<dbReference type="AlphaFoldDB" id="A0A2B7ZEA3"/>
<dbReference type="Proteomes" id="UP000226031">
    <property type="component" value="Unassembled WGS sequence"/>
</dbReference>
<gene>
    <name evidence="8" type="ORF">GX50_05308</name>
</gene>
<organism evidence="8 9">
    <name type="scientific">[Emmonsia] crescens</name>
    <dbReference type="NCBI Taxonomy" id="73230"/>
    <lineage>
        <taxon>Eukaryota</taxon>
        <taxon>Fungi</taxon>
        <taxon>Dikarya</taxon>
        <taxon>Ascomycota</taxon>
        <taxon>Pezizomycotina</taxon>
        <taxon>Eurotiomycetes</taxon>
        <taxon>Eurotiomycetidae</taxon>
        <taxon>Onygenales</taxon>
        <taxon>Ajellomycetaceae</taxon>
        <taxon>Emergomyces</taxon>
    </lineage>
</organism>
<keyword evidence="9" id="KW-1185">Reference proteome</keyword>
<proteinExistence type="inferred from homology"/>
<keyword evidence="5 7" id="KW-0472">Membrane</keyword>
<comment type="similarity">
    <text evidence="2">Belongs to the UPF0057 (PMP3) family.</text>
</comment>
<feature type="compositionally biased region" description="Basic and acidic residues" evidence="6">
    <location>
        <begin position="169"/>
        <end position="179"/>
    </location>
</feature>
<name>A0A2B7ZEA3_9EURO</name>
<feature type="compositionally biased region" description="Low complexity" evidence="6">
    <location>
        <begin position="114"/>
        <end position="130"/>
    </location>
</feature>
<evidence type="ECO:0000256" key="2">
    <source>
        <dbReference type="ARBA" id="ARBA00009530"/>
    </source>
</evidence>
<feature type="transmembrane region" description="Helical" evidence="7">
    <location>
        <begin position="7"/>
        <end position="27"/>
    </location>
</feature>
<dbReference type="PANTHER" id="PTHR21659">
    <property type="entry name" value="HYDROPHOBIC PROTEIN RCI2 LOW TEMPERATURE AND SALT RESPONSIVE PROTEIN LTI6 -RELATED"/>
    <property type="match status" value="1"/>
</dbReference>